<protein>
    <recommendedName>
        <fullName evidence="4">Type IV pili fiber building block protein</fullName>
    </recommendedName>
</protein>
<keyword evidence="1" id="KW-0472">Membrane</keyword>
<evidence type="ECO:0000256" key="1">
    <source>
        <dbReference type="SAM" id="Phobius"/>
    </source>
</evidence>
<evidence type="ECO:0000313" key="3">
    <source>
        <dbReference type="Proteomes" id="UP000184222"/>
    </source>
</evidence>
<dbReference type="Pfam" id="PF07963">
    <property type="entry name" value="N_methyl"/>
    <property type="match status" value="1"/>
</dbReference>
<dbReference type="RefSeq" id="WP_072713404.1">
    <property type="nucleotide sequence ID" value="NZ_CP016796.1"/>
</dbReference>
<gene>
    <name evidence="2" type="ORF">F7310_09765</name>
</gene>
<dbReference type="NCBIfam" id="TIGR02532">
    <property type="entry name" value="IV_pilin_GFxxxE"/>
    <property type="match status" value="1"/>
</dbReference>
<dbReference type="AlphaFoldDB" id="A0A1L4BUW0"/>
<organism evidence="2 3">
    <name type="scientific">Francisella uliginis</name>
    <dbReference type="NCBI Taxonomy" id="573570"/>
    <lineage>
        <taxon>Bacteria</taxon>
        <taxon>Pseudomonadati</taxon>
        <taxon>Pseudomonadota</taxon>
        <taxon>Gammaproteobacteria</taxon>
        <taxon>Thiotrichales</taxon>
        <taxon>Francisellaceae</taxon>
        <taxon>Francisella</taxon>
    </lineage>
</organism>
<dbReference type="STRING" id="573570.F7310_09765"/>
<dbReference type="InterPro" id="IPR012902">
    <property type="entry name" value="N_methyl_site"/>
</dbReference>
<sequence>MVLSRQRGFSLIELVIAMLVISIAVLSYEIILYRAQSSENLLVNDAELVGTADNKFNEYLITGNLDTTVNSGTSVSINSSGNNNWVFQSDNDTDLRMNMDLS</sequence>
<dbReference type="Proteomes" id="UP000184222">
    <property type="component" value="Chromosome"/>
</dbReference>
<dbReference type="OrthoDB" id="6121517at2"/>
<reference evidence="2 3" key="1">
    <citation type="journal article" date="2016" name="Appl. Environ. Microbiol.">
        <title>Whole genome relationships among Francisella bacteria of diverse origin define new species and provide specific regions for detection.</title>
        <authorList>
            <person name="Challacombe J.F."/>
            <person name="Petersen J.M."/>
            <person name="Gallegos-Graves V."/>
            <person name="Hodge D."/>
            <person name="Pillai S."/>
            <person name="Kuske C.R."/>
        </authorList>
    </citation>
    <scope>NUCLEOTIDE SEQUENCE [LARGE SCALE GENOMIC DNA]</scope>
    <source>
        <strain evidence="3">TX07-7310</strain>
    </source>
</reference>
<keyword evidence="1" id="KW-1133">Transmembrane helix</keyword>
<dbReference type="KEGG" id="frx:F7310_09765"/>
<keyword evidence="1" id="KW-0812">Transmembrane</keyword>
<evidence type="ECO:0008006" key="4">
    <source>
        <dbReference type="Google" id="ProtNLM"/>
    </source>
</evidence>
<feature type="transmembrane region" description="Helical" evidence="1">
    <location>
        <begin position="12"/>
        <end position="33"/>
    </location>
</feature>
<keyword evidence="3" id="KW-1185">Reference proteome</keyword>
<evidence type="ECO:0000313" key="2">
    <source>
        <dbReference type="EMBL" id="API87623.1"/>
    </source>
</evidence>
<dbReference type="EMBL" id="CP016796">
    <property type="protein sequence ID" value="API87623.1"/>
    <property type="molecule type" value="Genomic_DNA"/>
</dbReference>
<name>A0A1L4BUW0_9GAMM</name>
<accession>A0A1L4BUW0</accession>
<proteinExistence type="predicted"/>